<proteinExistence type="predicted"/>
<name>A0ABR1YTU2_9PEZI</name>
<evidence type="ECO:0000256" key="1">
    <source>
        <dbReference type="SAM" id="MobiDB-lite"/>
    </source>
</evidence>
<dbReference type="Proteomes" id="UP001492380">
    <property type="component" value="Unassembled WGS sequence"/>
</dbReference>
<protein>
    <submittedName>
        <fullName evidence="2">Uncharacterized protein</fullName>
    </submittedName>
</protein>
<accession>A0ABR1YTU2</accession>
<evidence type="ECO:0000313" key="3">
    <source>
        <dbReference type="Proteomes" id="UP001492380"/>
    </source>
</evidence>
<gene>
    <name evidence="2" type="ORF">HDK90DRAFT_224879</name>
</gene>
<evidence type="ECO:0000313" key="2">
    <source>
        <dbReference type="EMBL" id="KAK8238400.1"/>
    </source>
</evidence>
<sequence>MLRFALPEAVDIRWVRLMNNPMFLSDVNMAAILRLKQSTSSSRPPAQGTSIYYVRSFQMTINQLLHVIALWDRDRKYFSEAFAWKVAMEAEANVEQPVWVRYIGASQSVSAWNRHMDDLEQRTDAVYGAFLDTLTEYFPKVAVTAKVFEFSQVEAQPFKLPNGQLLRLPYTETDLRESTMIALFHKPTLLNRHAGGIFAHYSPPQKDVELCQKLGLKTFRRLDDGNLRSRSKHPDSQPPRSLREPVKSWMAKVVKFARDNSEKLGTDTVPITDEAQQTWTDQAVPATYYGQVVLIMLGEYPPLATLRKPVTLWNDSCRAIRLLKDFLSRIRATEMGSDSWHPSGLDTICRSGGLPWVNLHYWPRRNVLRNETRDLVRQYFSITRPILALTFEAVNCGFVRRNFVVFPDVTSMEFLKYIGEFTIQFHTDPGQLSGQGTKAVKGANPINPDDAFIQMPSFHPGADRFRAHGNEWRRVFNLNLLKVSLAVDCTFDLLERNYLEKREQSRILFCQELLARINSYWISTGGQNELQAAKDDLTRAVQTAQDEQRKKGREWVKQTQGLEVNMTARGEMSLYWENPDGTHERVCLKGGTGVAPGKDDADKKRFIWL</sequence>
<comment type="caution">
    <text evidence="2">The sequence shown here is derived from an EMBL/GenBank/DDBJ whole genome shotgun (WGS) entry which is preliminary data.</text>
</comment>
<dbReference type="EMBL" id="JBBWRZ010000004">
    <property type="protein sequence ID" value="KAK8238400.1"/>
    <property type="molecule type" value="Genomic_DNA"/>
</dbReference>
<reference evidence="2 3" key="1">
    <citation type="submission" date="2024-04" db="EMBL/GenBank/DDBJ databases">
        <title>Phyllosticta paracitricarpa is synonymous to the EU quarantine fungus P. citricarpa based on phylogenomic analyses.</title>
        <authorList>
            <consortium name="Lawrence Berkeley National Laboratory"/>
            <person name="Van Ingen-Buijs V.A."/>
            <person name="Van Westerhoven A.C."/>
            <person name="Haridas S."/>
            <person name="Skiadas P."/>
            <person name="Martin F."/>
            <person name="Groenewald J.Z."/>
            <person name="Crous P.W."/>
            <person name="Seidl M.F."/>
        </authorList>
    </citation>
    <scope>NUCLEOTIDE SEQUENCE [LARGE SCALE GENOMIC DNA]</scope>
    <source>
        <strain evidence="2 3">CBS 123374</strain>
    </source>
</reference>
<feature type="region of interest" description="Disordered" evidence="1">
    <location>
        <begin position="225"/>
        <end position="244"/>
    </location>
</feature>
<organism evidence="2 3">
    <name type="scientific">Phyllosticta capitalensis</name>
    <dbReference type="NCBI Taxonomy" id="121624"/>
    <lineage>
        <taxon>Eukaryota</taxon>
        <taxon>Fungi</taxon>
        <taxon>Dikarya</taxon>
        <taxon>Ascomycota</taxon>
        <taxon>Pezizomycotina</taxon>
        <taxon>Dothideomycetes</taxon>
        <taxon>Dothideomycetes incertae sedis</taxon>
        <taxon>Botryosphaeriales</taxon>
        <taxon>Phyllostictaceae</taxon>
        <taxon>Phyllosticta</taxon>
    </lineage>
</organism>
<keyword evidence="3" id="KW-1185">Reference proteome</keyword>